<dbReference type="SUPFAM" id="SSF52058">
    <property type="entry name" value="L domain-like"/>
    <property type="match status" value="1"/>
</dbReference>
<keyword evidence="5" id="KW-1185">Reference proteome</keyword>
<gene>
    <name evidence="4" type="ORF">RBU60_00835</name>
</gene>
<evidence type="ECO:0000256" key="1">
    <source>
        <dbReference type="ARBA" id="ARBA00022729"/>
    </source>
</evidence>
<evidence type="ECO:0000313" key="5">
    <source>
        <dbReference type="Proteomes" id="UP001230915"/>
    </source>
</evidence>
<dbReference type="InterPro" id="IPR032675">
    <property type="entry name" value="LRR_dom_sf"/>
</dbReference>
<dbReference type="Proteomes" id="UP001230915">
    <property type="component" value="Unassembled WGS sequence"/>
</dbReference>
<dbReference type="InterPro" id="IPR053211">
    <property type="entry name" value="DNA_repair-toleration"/>
</dbReference>
<dbReference type="SUPFAM" id="SSF48726">
    <property type="entry name" value="Immunoglobulin"/>
    <property type="match status" value="1"/>
</dbReference>
<dbReference type="RefSeq" id="WP_308862715.1">
    <property type="nucleotide sequence ID" value="NZ_JAVHUL010000001.1"/>
</dbReference>
<feature type="domain" description="Secretion system C-terminal sorting" evidence="3">
    <location>
        <begin position="340"/>
        <end position="409"/>
    </location>
</feature>
<protein>
    <submittedName>
        <fullName evidence="4">T9SS type A sorting domain-containing protein</fullName>
    </submittedName>
</protein>
<dbReference type="EMBL" id="JAVHUL010000001">
    <property type="protein sequence ID" value="MDQ7916108.1"/>
    <property type="molecule type" value="Genomic_DNA"/>
</dbReference>
<dbReference type="InterPro" id="IPR036179">
    <property type="entry name" value="Ig-like_dom_sf"/>
</dbReference>
<sequence length="411" mass="46024">MKKLILFLLVLSLGIHVNFAQPQSERDALTALYNSTNGDDWDDNTNWLDFSVPIEDWNGVFVNNGHVTAIVLVDNNLTGTLPTEIGNFPFLVELHLPLNSITGVVPSEIGNLSNLEILDLAPNGFSGTIPTEIGNLTNLQILWLNQCGLSGSIPQSFQNLIHLKELYLQGAIFGSSIEYPAWKSSEYSGDLPDLTALPLDTLMIQNNLFTYDNIDDHLLTYIDDVTGFHFSPQLTQDEEEFITFTVGDDITFTMSDIPIYFGNNRNTSAANTYQWYKNGEEITGATSLTYEITNVQEADEGIYLGRITNEDVPDYAHVTPPISLTASLNVDSKEQDGVSIYPNPVTNELHFNFKHVSEPLIVTLYDIKGEKIITRKLRSDKTLNLNFLSEGMYVVKIKTSRFILTKKIIKR</sequence>
<comment type="caution">
    <text evidence="4">The sequence shown here is derived from an EMBL/GenBank/DDBJ whole genome shotgun (WGS) entry which is preliminary data.</text>
</comment>
<dbReference type="InterPro" id="IPR013783">
    <property type="entry name" value="Ig-like_fold"/>
</dbReference>
<dbReference type="NCBIfam" id="TIGR04183">
    <property type="entry name" value="Por_Secre_tail"/>
    <property type="match status" value="1"/>
</dbReference>
<dbReference type="Gene3D" id="3.80.10.10">
    <property type="entry name" value="Ribonuclease Inhibitor"/>
    <property type="match status" value="1"/>
</dbReference>
<proteinExistence type="predicted"/>
<evidence type="ECO:0000313" key="4">
    <source>
        <dbReference type="EMBL" id="MDQ7916108.1"/>
    </source>
</evidence>
<name>A0ABU0ZZE9_9FLAO</name>
<evidence type="ECO:0000256" key="2">
    <source>
        <dbReference type="SAM" id="SignalP"/>
    </source>
</evidence>
<accession>A0ABU0ZZE9</accession>
<dbReference type="Pfam" id="PF18962">
    <property type="entry name" value="Por_Secre_tail"/>
    <property type="match status" value="1"/>
</dbReference>
<dbReference type="InterPro" id="IPR026444">
    <property type="entry name" value="Secre_tail"/>
</dbReference>
<dbReference type="PANTHER" id="PTHR48060:SF21">
    <property type="entry name" value="L DOMAIN-LIKE PROTEIN"/>
    <property type="match status" value="1"/>
</dbReference>
<feature type="chain" id="PRO_5045842571" evidence="2">
    <location>
        <begin position="21"/>
        <end position="411"/>
    </location>
</feature>
<dbReference type="Gene3D" id="2.60.40.10">
    <property type="entry name" value="Immunoglobulins"/>
    <property type="match status" value="1"/>
</dbReference>
<dbReference type="Pfam" id="PF00560">
    <property type="entry name" value="LRR_1"/>
    <property type="match status" value="2"/>
</dbReference>
<dbReference type="PANTHER" id="PTHR48060">
    <property type="entry name" value="DNA DAMAGE-REPAIR/TOLERATION PROTEIN DRT100"/>
    <property type="match status" value="1"/>
</dbReference>
<evidence type="ECO:0000259" key="3">
    <source>
        <dbReference type="Pfam" id="PF18962"/>
    </source>
</evidence>
<dbReference type="InterPro" id="IPR001611">
    <property type="entry name" value="Leu-rich_rpt"/>
</dbReference>
<feature type="signal peptide" evidence="2">
    <location>
        <begin position="1"/>
        <end position="20"/>
    </location>
</feature>
<organism evidence="4 5">
    <name type="scientific">Mesonia profundi</name>
    <dbReference type="NCBI Taxonomy" id="3070998"/>
    <lineage>
        <taxon>Bacteria</taxon>
        <taxon>Pseudomonadati</taxon>
        <taxon>Bacteroidota</taxon>
        <taxon>Flavobacteriia</taxon>
        <taxon>Flavobacteriales</taxon>
        <taxon>Flavobacteriaceae</taxon>
        <taxon>Mesonia</taxon>
    </lineage>
</organism>
<keyword evidence="1 2" id="KW-0732">Signal</keyword>
<dbReference type="CDD" id="cd00096">
    <property type="entry name" value="Ig"/>
    <property type="match status" value="1"/>
</dbReference>
<reference evidence="4 5" key="1">
    <citation type="submission" date="2023-08" db="EMBL/GenBank/DDBJ databases">
        <title>Mesonia sp. MT50, isolated from deep-sea sediment of the Mariana Trench.</title>
        <authorList>
            <person name="Fu H."/>
        </authorList>
    </citation>
    <scope>NUCLEOTIDE SEQUENCE [LARGE SCALE GENOMIC DNA]</scope>
    <source>
        <strain evidence="4 5">MT50</strain>
    </source>
</reference>